<dbReference type="Pfam" id="PF01619">
    <property type="entry name" value="Pro_dh"/>
    <property type="match status" value="1"/>
</dbReference>
<keyword evidence="5" id="KW-0274">FAD</keyword>
<keyword evidence="5" id="KW-0285">Flavoprotein</keyword>
<name>A0A1D3D3L4_9EIME</name>
<dbReference type="PANTHER" id="PTHR13914">
    <property type="entry name" value="PROLINE OXIDASE"/>
    <property type="match status" value="1"/>
</dbReference>
<comment type="caution">
    <text evidence="7">The sequence shown here is derived from an EMBL/GenBank/DDBJ whole genome shotgun (WGS) entry which is preliminary data.</text>
</comment>
<protein>
    <recommendedName>
        <fullName evidence="2 5">Proline dehydrogenase</fullName>
        <ecNumber evidence="2 5">1.5.5.2</ecNumber>
    </recommendedName>
</protein>
<reference evidence="7 8" key="1">
    <citation type="journal article" date="2016" name="BMC Genomics">
        <title>Comparative genomics reveals Cyclospora cayetanensis possesses coccidia-like metabolism and invasion components but unique surface antigens.</title>
        <authorList>
            <person name="Liu S."/>
            <person name="Wang L."/>
            <person name="Zheng H."/>
            <person name="Xu Z."/>
            <person name="Roellig D.M."/>
            <person name="Li N."/>
            <person name="Frace M.A."/>
            <person name="Tang K."/>
            <person name="Arrowood M.J."/>
            <person name="Moss D.M."/>
            <person name="Zhang L."/>
            <person name="Feng Y."/>
            <person name="Xiao L."/>
        </authorList>
    </citation>
    <scope>NUCLEOTIDE SEQUENCE [LARGE SCALE GENOMIC DNA]</scope>
    <source>
        <strain evidence="7 8">CHN_HEN01</strain>
    </source>
</reference>
<evidence type="ECO:0000313" key="7">
    <source>
        <dbReference type="EMBL" id="OEH78036.1"/>
    </source>
</evidence>
<evidence type="ECO:0000256" key="1">
    <source>
        <dbReference type="ARBA" id="ARBA00005869"/>
    </source>
</evidence>
<dbReference type="InterPro" id="IPR002872">
    <property type="entry name" value="Proline_DH_dom"/>
</dbReference>
<keyword evidence="8" id="KW-1185">Reference proteome</keyword>
<dbReference type="SUPFAM" id="SSF51730">
    <property type="entry name" value="FAD-linked oxidoreductase"/>
    <property type="match status" value="1"/>
</dbReference>
<dbReference type="GO" id="GO:0071949">
    <property type="term" value="F:FAD binding"/>
    <property type="evidence" value="ECO:0007669"/>
    <property type="project" value="TreeGrafter"/>
</dbReference>
<dbReference type="InParanoid" id="A0A1D3D3L4"/>
<evidence type="ECO:0000313" key="8">
    <source>
        <dbReference type="Proteomes" id="UP000095192"/>
    </source>
</evidence>
<dbReference type="InterPro" id="IPR029041">
    <property type="entry name" value="FAD-linked_oxidoreductase-like"/>
</dbReference>
<dbReference type="Gene3D" id="3.20.20.220">
    <property type="match status" value="2"/>
</dbReference>
<evidence type="ECO:0000256" key="2">
    <source>
        <dbReference type="ARBA" id="ARBA00012695"/>
    </source>
</evidence>
<keyword evidence="4 5" id="KW-0642">Proline metabolism</keyword>
<dbReference type="VEuPathDB" id="ToxoDB:cyc_06514"/>
<comment type="catalytic activity">
    <reaction evidence="5">
        <text>L-proline + a quinone = (S)-1-pyrroline-5-carboxylate + a quinol + H(+)</text>
        <dbReference type="Rhea" id="RHEA:23784"/>
        <dbReference type="ChEBI" id="CHEBI:15378"/>
        <dbReference type="ChEBI" id="CHEBI:17388"/>
        <dbReference type="ChEBI" id="CHEBI:24646"/>
        <dbReference type="ChEBI" id="CHEBI:60039"/>
        <dbReference type="ChEBI" id="CHEBI:132124"/>
        <dbReference type="EC" id="1.5.5.2"/>
    </reaction>
</comment>
<dbReference type="VEuPathDB" id="ToxoDB:LOC34622659"/>
<sequence>MELMRSLCVYSLCTSSFLVNNCEKLLAVSCRILGPRLTFWTIKNSFFKVFCGGENLEQIVHTLDKLKQRNLGAILDYAAEQKLETLPGVPACDTQNFDEAIAITKQTIDFAASTGERFVAIKVTAFGLTEPIIRFNTLILQIDELFAELAGIEGVGANGRPCPRRLGEAVVSEQQFVSTLCKRGVQEAEAVALFRDLKEQPGADEGGKGGVTYFQWSHRITPGTAGHEGSLRCLSKVLPVLSAEERSAYEGIRSRFFSVCEYAAQQERQPPVLLVDAEQSTLQAFIHLLTIEAQKKYNKGRVLISNTYQAYLKDTRARLVRDLELSQRFGFVLSLKLVRGAYVSMENKITRETGNPLQVHDSIEETHASYDACVRFLFENLKHCEIFLALLCLFAALPSSYLRVFSVAPAAAVLAAAFVCVASASHNAHSLEKAAQLLRRAESEMGPEVAQKVTFGQLYGMGDALSHGLAAAGFSVFKYLPFGPVEETIPYLVRRAQENGGMLGGARSEVRYLWQEAKRRLMGGKPVH</sequence>
<dbReference type="PANTHER" id="PTHR13914:SF0">
    <property type="entry name" value="PROLINE DEHYDROGENASE 1, MITOCHONDRIAL"/>
    <property type="match status" value="1"/>
</dbReference>
<comment type="function">
    <text evidence="5">Converts proline to delta-1-pyrroline-5-carboxylate.</text>
</comment>
<dbReference type="GO" id="GO:0010133">
    <property type="term" value="P:L-proline catabolic process to L-glutamate"/>
    <property type="evidence" value="ECO:0007669"/>
    <property type="project" value="TreeGrafter"/>
</dbReference>
<comment type="similarity">
    <text evidence="1 5">Belongs to the proline oxidase family.</text>
</comment>
<dbReference type="Proteomes" id="UP000095192">
    <property type="component" value="Unassembled WGS sequence"/>
</dbReference>
<proteinExistence type="inferred from homology"/>
<accession>A0A1D3D3L4</accession>
<dbReference type="EC" id="1.5.5.2" evidence="2 5"/>
<dbReference type="InterPro" id="IPR015659">
    <property type="entry name" value="Proline_oxidase"/>
</dbReference>
<gene>
    <name evidence="7" type="ORF">cyc_06514</name>
</gene>
<keyword evidence="3 5" id="KW-0560">Oxidoreductase</keyword>
<dbReference type="AlphaFoldDB" id="A0A1D3D3L4"/>
<dbReference type="GO" id="GO:0004657">
    <property type="term" value="F:proline dehydrogenase activity"/>
    <property type="evidence" value="ECO:0007669"/>
    <property type="project" value="UniProtKB-EC"/>
</dbReference>
<dbReference type="EMBL" id="JROU02000879">
    <property type="protein sequence ID" value="OEH78036.1"/>
    <property type="molecule type" value="Genomic_DNA"/>
</dbReference>
<evidence type="ECO:0000256" key="4">
    <source>
        <dbReference type="ARBA" id="ARBA00023062"/>
    </source>
</evidence>
<evidence type="ECO:0000256" key="3">
    <source>
        <dbReference type="ARBA" id="ARBA00023002"/>
    </source>
</evidence>
<evidence type="ECO:0000259" key="6">
    <source>
        <dbReference type="Pfam" id="PF01619"/>
    </source>
</evidence>
<evidence type="ECO:0000256" key="5">
    <source>
        <dbReference type="RuleBase" id="RU364054"/>
    </source>
</evidence>
<organism evidence="7 8">
    <name type="scientific">Cyclospora cayetanensis</name>
    <dbReference type="NCBI Taxonomy" id="88456"/>
    <lineage>
        <taxon>Eukaryota</taxon>
        <taxon>Sar</taxon>
        <taxon>Alveolata</taxon>
        <taxon>Apicomplexa</taxon>
        <taxon>Conoidasida</taxon>
        <taxon>Coccidia</taxon>
        <taxon>Eucoccidiorida</taxon>
        <taxon>Eimeriorina</taxon>
        <taxon>Eimeriidae</taxon>
        <taxon>Cyclospora</taxon>
    </lineage>
</organism>
<comment type="cofactor">
    <cofactor evidence="5">
        <name>FAD</name>
        <dbReference type="ChEBI" id="CHEBI:57692"/>
    </cofactor>
</comment>
<dbReference type="GO" id="GO:0005739">
    <property type="term" value="C:mitochondrion"/>
    <property type="evidence" value="ECO:0007669"/>
    <property type="project" value="TreeGrafter"/>
</dbReference>
<feature type="domain" description="Proline dehydrogenase" evidence="6">
    <location>
        <begin position="62"/>
        <end position="503"/>
    </location>
</feature>